<organism evidence="1 2">
    <name type="scientific">Pterulicium gracile</name>
    <dbReference type="NCBI Taxonomy" id="1884261"/>
    <lineage>
        <taxon>Eukaryota</taxon>
        <taxon>Fungi</taxon>
        <taxon>Dikarya</taxon>
        <taxon>Basidiomycota</taxon>
        <taxon>Agaricomycotina</taxon>
        <taxon>Agaricomycetes</taxon>
        <taxon>Agaricomycetidae</taxon>
        <taxon>Agaricales</taxon>
        <taxon>Pleurotineae</taxon>
        <taxon>Pterulaceae</taxon>
        <taxon>Pterulicium</taxon>
    </lineage>
</organism>
<dbReference type="EMBL" id="ML178838">
    <property type="protein sequence ID" value="TFK98700.1"/>
    <property type="molecule type" value="Genomic_DNA"/>
</dbReference>
<evidence type="ECO:0000313" key="2">
    <source>
        <dbReference type="Proteomes" id="UP000305067"/>
    </source>
</evidence>
<protein>
    <submittedName>
        <fullName evidence="1">Uncharacterized protein</fullName>
    </submittedName>
</protein>
<reference evidence="1 2" key="1">
    <citation type="journal article" date="2019" name="Nat. Ecol. Evol.">
        <title>Megaphylogeny resolves global patterns of mushroom evolution.</title>
        <authorList>
            <person name="Varga T."/>
            <person name="Krizsan K."/>
            <person name="Foldi C."/>
            <person name="Dima B."/>
            <person name="Sanchez-Garcia M."/>
            <person name="Sanchez-Ramirez S."/>
            <person name="Szollosi G.J."/>
            <person name="Szarkandi J.G."/>
            <person name="Papp V."/>
            <person name="Albert L."/>
            <person name="Andreopoulos W."/>
            <person name="Angelini C."/>
            <person name="Antonin V."/>
            <person name="Barry K.W."/>
            <person name="Bougher N.L."/>
            <person name="Buchanan P."/>
            <person name="Buyck B."/>
            <person name="Bense V."/>
            <person name="Catcheside P."/>
            <person name="Chovatia M."/>
            <person name="Cooper J."/>
            <person name="Damon W."/>
            <person name="Desjardin D."/>
            <person name="Finy P."/>
            <person name="Geml J."/>
            <person name="Haridas S."/>
            <person name="Hughes K."/>
            <person name="Justo A."/>
            <person name="Karasinski D."/>
            <person name="Kautmanova I."/>
            <person name="Kiss B."/>
            <person name="Kocsube S."/>
            <person name="Kotiranta H."/>
            <person name="LaButti K.M."/>
            <person name="Lechner B.E."/>
            <person name="Liimatainen K."/>
            <person name="Lipzen A."/>
            <person name="Lukacs Z."/>
            <person name="Mihaltcheva S."/>
            <person name="Morgado L.N."/>
            <person name="Niskanen T."/>
            <person name="Noordeloos M.E."/>
            <person name="Ohm R.A."/>
            <person name="Ortiz-Santana B."/>
            <person name="Ovrebo C."/>
            <person name="Racz N."/>
            <person name="Riley R."/>
            <person name="Savchenko A."/>
            <person name="Shiryaev A."/>
            <person name="Soop K."/>
            <person name="Spirin V."/>
            <person name="Szebenyi C."/>
            <person name="Tomsovsky M."/>
            <person name="Tulloss R.E."/>
            <person name="Uehling J."/>
            <person name="Grigoriev I.V."/>
            <person name="Vagvolgyi C."/>
            <person name="Papp T."/>
            <person name="Martin F.M."/>
            <person name="Miettinen O."/>
            <person name="Hibbett D.S."/>
            <person name="Nagy L.G."/>
        </authorList>
    </citation>
    <scope>NUCLEOTIDE SEQUENCE [LARGE SCALE GENOMIC DNA]</scope>
    <source>
        <strain evidence="1 2">CBS 309.79</strain>
    </source>
</reference>
<dbReference type="AlphaFoldDB" id="A0A5C3QE50"/>
<dbReference type="Proteomes" id="UP000305067">
    <property type="component" value="Unassembled WGS sequence"/>
</dbReference>
<evidence type="ECO:0000313" key="1">
    <source>
        <dbReference type="EMBL" id="TFK98700.1"/>
    </source>
</evidence>
<sequence length="101" mass="11167">MFKRFADASPATMRRVWLAFTLLASRGSRKTLRLTQCTDLAVMALLSLGTLRHSAERSHFDGVAQVRKAKFAAFYVRTCSENVRSSRGTKGSLYACPPGPL</sequence>
<proteinExistence type="predicted"/>
<gene>
    <name evidence="1" type="ORF">BDV98DRAFT_572605</name>
</gene>
<keyword evidence="2" id="KW-1185">Reference proteome</keyword>
<accession>A0A5C3QE50</accession>
<name>A0A5C3QE50_9AGAR</name>